<evidence type="ECO:0008006" key="3">
    <source>
        <dbReference type="Google" id="ProtNLM"/>
    </source>
</evidence>
<protein>
    <recommendedName>
        <fullName evidence="3">Flagellar assembly protein FliX</fullName>
    </recommendedName>
</protein>
<reference evidence="2" key="1">
    <citation type="submission" date="2018-06" db="EMBL/GenBank/DDBJ databases">
        <authorList>
            <person name="Zhirakovskaya E."/>
        </authorList>
    </citation>
    <scope>NUCLEOTIDE SEQUENCE</scope>
</reference>
<evidence type="ECO:0000313" key="2">
    <source>
        <dbReference type="EMBL" id="VAW22562.1"/>
    </source>
</evidence>
<dbReference type="Pfam" id="PF10768">
    <property type="entry name" value="FliX"/>
    <property type="match status" value="1"/>
</dbReference>
<evidence type="ECO:0000256" key="1">
    <source>
        <dbReference type="SAM" id="MobiDB-lite"/>
    </source>
</evidence>
<dbReference type="EMBL" id="UOEQ01000422">
    <property type="protein sequence ID" value="VAW22562.1"/>
    <property type="molecule type" value="Genomic_DNA"/>
</dbReference>
<dbReference type="InterPro" id="IPR019704">
    <property type="entry name" value="Flagellar_assmbl_FliX_class2"/>
</dbReference>
<sequence>MRIDGTVNINPTPSRKNTRGKKGSEAVFKPDTTNQAPAAAPNFAMGQSSGIEAMLALQGVDNNVEGKQRAVRHAHSMLDTLDEIKADLLGGNVGEGRLNRLMAQVTRARQQAEPELISLIDDIDLLAKVELAKMGRYVK</sequence>
<organism evidence="2">
    <name type="scientific">hydrothermal vent metagenome</name>
    <dbReference type="NCBI Taxonomy" id="652676"/>
    <lineage>
        <taxon>unclassified sequences</taxon>
        <taxon>metagenomes</taxon>
        <taxon>ecological metagenomes</taxon>
    </lineage>
</organism>
<gene>
    <name evidence="2" type="ORF">MNBD_ALPHA11-298</name>
</gene>
<feature type="region of interest" description="Disordered" evidence="1">
    <location>
        <begin position="1"/>
        <end position="38"/>
    </location>
</feature>
<proteinExistence type="predicted"/>
<dbReference type="GO" id="GO:0044781">
    <property type="term" value="P:bacterial-type flagellum organization"/>
    <property type="evidence" value="ECO:0007669"/>
    <property type="project" value="InterPro"/>
</dbReference>
<name>A0A3B0U7Z3_9ZZZZ</name>
<accession>A0A3B0U7Z3</accession>
<dbReference type="AlphaFoldDB" id="A0A3B0U7Z3"/>